<evidence type="ECO:0000313" key="17">
    <source>
        <dbReference type="EMBL" id="MBF9001028.1"/>
    </source>
</evidence>
<evidence type="ECO:0000256" key="12">
    <source>
        <dbReference type="ARBA" id="ARBA00023268"/>
    </source>
</evidence>
<dbReference type="EMBL" id="JADPMR010000001">
    <property type="protein sequence ID" value="MBF9001028.1"/>
    <property type="molecule type" value="Genomic_DNA"/>
</dbReference>
<comment type="similarity">
    <text evidence="3">In the N-terminal section; belongs to the enoyl-CoA hydratase/isomerase family.</text>
</comment>
<evidence type="ECO:0000256" key="14">
    <source>
        <dbReference type="RuleBase" id="RU003707"/>
    </source>
</evidence>
<comment type="catalytic activity">
    <reaction evidence="13">
        <text>a (3S)-3-hydroxyacyl-CoA + NAD(+) = a 3-oxoacyl-CoA + NADH + H(+)</text>
        <dbReference type="Rhea" id="RHEA:22432"/>
        <dbReference type="ChEBI" id="CHEBI:15378"/>
        <dbReference type="ChEBI" id="CHEBI:57318"/>
        <dbReference type="ChEBI" id="CHEBI:57540"/>
        <dbReference type="ChEBI" id="CHEBI:57945"/>
        <dbReference type="ChEBI" id="CHEBI:90726"/>
        <dbReference type="EC" id="1.1.1.35"/>
    </reaction>
</comment>
<proteinExistence type="inferred from homology"/>
<name>A0ABS0GFK5_9VIBR</name>
<dbReference type="PANTHER" id="PTHR43612:SF3">
    <property type="entry name" value="TRIFUNCTIONAL ENZYME SUBUNIT ALPHA, MITOCHONDRIAL"/>
    <property type="match status" value="1"/>
</dbReference>
<dbReference type="InterPro" id="IPR050136">
    <property type="entry name" value="FA_oxidation_alpha_subunit"/>
</dbReference>
<keyword evidence="12" id="KW-0511">Multifunctional enzyme</keyword>
<keyword evidence="11" id="KW-0456">Lyase</keyword>
<dbReference type="Gene3D" id="1.10.1040.50">
    <property type="match status" value="1"/>
</dbReference>
<dbReference type="SUPFAM" id="SSF51735">
    <property type="entry name" value="NAD(P)-binding Rossmann-fold domains"/>
    <property type="match status" value="1"/>
</dbReference>
<dbReference type="SUPFAM" id="SSF52096">
    <property type="entry name" value="ClpP/crotonase"/>
    <property type="match status" value="1"/>
</dbReference>
<evidence type="ECO:0000256" key="8">
    <source>
        <dbReference type="ARBA" id="ARBA00023027"/>
    </source>
</evidence>
<comment type="similarity">
    <text evidence="14">Belongs to the enoyl-CoA hydratase/isomerase family.</text>
</comment>
<protein>
    <recommendedName>
        <fullName evidence="4">enoyl-CoA hydratase</fullName>
        <ecNumber evidence="4">4.2.1.17</ecNumber>
    </recommendedName>
</protein>
<organism evidence="17 18">
    <name type="scientific">Vibrio nitrifigilis</name>
    <dbReference type="NCBI Taxonomy" id="2789781"/>
    <lineage>
        <taxon>Bacteria</taxon>
        <taxon>Pseudomonadati</taxon>
        <taxon>Pseudomonadota</taxon>
        <taxon>Gammaproteobacteria</taxon>
        <taxon>Vibrionales</taxon>
        <taxon>Vibrionaceae</taxon>
        <taxon>Vibrio</taxon>
    </lineage>
</organism>
<dbReference type="PANTHER" id="PTHR43612">
    <property type="entry name" value="TRIFUNCTIONAL ENZYME SUBUNIT ALPHA"/>
    <property type="match status" value="1"/>
</dbReference>
<dbReference type="RefSeq" id="WP_196123474.1">
    <property type="nucleotide sequence ID" value="NZ_JADPMR010000001.1"/>
</dbReference>
<comment type="pathway">
    <text evidence="1">Lipid metabolism; fatty acid beta-oxidation.</text>
</comment>
<dbReference type="PROSITE" id="PS00067">
    <property type="entry name" value="3HCDH"/>
    <property type="match status" value="1"/>
</dbReference>
<feature type="domain" description="3-hydroxyacyl-CoA dehydrogenase NAD binding" evidence="16">
    <location>
        <begin position="316"/>
        <end position="495"/>
    </location>
</feature>
<evidence type="ECO:0000256" key="11">
    <source>
        <dbReference type="ARBA" id="ARBA00023239"/>
    </source>
</evidence>
<evidence type="ECO:0000259" key="15">
    <source>
        <dbReference type="Pfam" id="PF00725"/>
    </source>
</evidence>
<reference evidence="17 18" key="1">
    <citation type="submission" date="2020-11" db="EMBL/GenBank/DDBJ databases">
        <title>Vibrio nitrifigilis sp. nov., a marine nitrogen-fixing bacterium isolated from the lagoon sediment of an islet inside an atoll.</title>
        <authorList>
            <person name="Wang L.-T."/>
            <person name="Shieh W.Y."/>
        </authorList>
    </citation>
    <scope>NUCLEOTIDE SEQUENCE [LARGE SCALE GENOMIC DNA]</scope>
    <source>
        <strain evidence="17 18">NFV-1</strain>
    </source>
</reference>
<evidence type="ECO:0000313" key="18">
    <source>
        <dbReference type="Proteomes" id="UP000597206"/>
    </source>
</evidence>
<dbReference type="InterPro" id="IPR006176">
    <property type="entry name" value="3-OHacyl-CoA_DH_NAD-bd"/>
</dbReference>
<keyword evidence="6" id="KW-0442">Lipid degradation</keyword>
<dbReference type="PROSITE" id="PS00166">
    <property type="entry name" value="ENOYL_COA_HYDRATASE"/>
    <property type="match status" value="1"/>
</dbReference>
<dbReference type="CDD" id="cd06558">
    <property type="entry name" value="crotonase-like"/>
    <property type="match status" value="1"/>
</dbReference>
<evidence type="ECO:0000256" key="3">
    <source>
        <dbReference type="ARBA" id="ARBA00008750"/>
    </source>
</evidence>
<evidence type="ECO:0000256" key="2">
    <source>
        <dbReference type="ARBA" id="ARBA00007005"/>
    </source>
</evidence>
<evidence type="ECO:0000256" key="4">
    <source>
        <dbReference type="ARBA" id="ARBA00012076"/>
    </source>
</evidence>
<dbReference type="InterPro" id="IPR001753">
    <property type="entry name" value="Enoyl-CoA_hydra/iso"/>
</dbReference>
<dbReference type="SUPFAM" id="SSF48179">
    <property type="entry name" value="6-phosphogluconate dehydrogenase C-terminal domain-like"/>
    <property type="match status" value="2"/>
</dbReference>
<dbReference type="InterPro" id="IPR006180">
    <property type="entry name" value="3-OHacyl-CoA_DH_CS"/>
</dbReference>
<keyword evidence="5" id="KW-0276">Fatty acid metabolism</keyword>
<dbReference type="InterPro" id="IPR008927">
    <property type="entry name" value="6-PGluconate_DH-like_C_sf"/>
</dbReference>
<dbReference type="Gene3D" id="3.90.226.10">
    <property type="entry name" value="2-enoyl-CoA Hydratase, Chain A, domain 1"/>
    <property type="match status" value="1"/>
</dbReference>
<dbReference type="InterPro" id="IPR018376">
    <property type="entry name" value="Enoyl-CoA_hyd/isom_CS"/>
</dbReference>
<keyword evidence="10" id="KW-0413">Isomerase</keyword>
<evidence type="ECO:0000256" key="9">
    <source>
        <dbReference type="ARBA" id="ARBA00023098"/>
    </source>
</evidence>
<keyword evidence="18" id="KW-1185">Reference proteome</keyword>
<dbReference type="InterPro" id="IPR029045">
    <property type="entry name" value="ClpP/crotonase-like_dom_sf"/>
</dbReference>
<dbReference type="Proteomes" id="UP000597206">
    <property type="component" value="Unassembled WGS sequence"/>
</dbReference>
<dbReference type="InterPro" id="IPR012799">
    <property type="entry name" value="FadB"/>
</dbReference>
<dbReference type="Pfam" id="PF00378">
    <property type="entry name" value="ECH_1"/>
    <property type="match status" value="1"/>
</dbReference>
<dbReference type="Pfam" id="PF02737">
    <property type="entry name" value="3HCDH_N"/>
    <property type="match status" value="1"/>
</dbReference>
<dbReference type="Pfam" id="PF00725">
    <property type="entry name" value="3HCDH"/>
    <property type="match status" value="2"/>
</dbReference>
<comment type="caution">
    <text evidence="17">The sequence shown here is derived from an EMBL/GenBank/DDBJ whole genome shotgun (WGS) entry which is preliminary data.</text>
</comment>
<comment type="similarity">
    <text evidence="2">In the central section; belongs to the 3-hydroxyacyl-CoA dehydrogenase family.</text>
</comment>
<evidence type="ECO:0000256" key="1">
    <source>
        <dbReference type="ARBA" id="ARBA00005005"/>
    </source>
</evidence>
<feature type="domain" description="3-hydroxyacyl-CoA dehydrogenase C-terminal" evidence="15">
    <location>
        <begin position="497"/>
        <end position="593"/>
    </location>
</feature>
<dbReference type="NCBIfam" id="TIGR02437">
    <property type="entry name" value="FadB"/>
    <property type="match status" value="1"/>
</dbReference>
<keyword evidence="8" id="KW-0520">NAD</keyword>
<evidence type="ECO:0000259" key="16">
    <source>
        <dbReference type="Pfam" id="PF02737"/>
    </source>
</evidence>
<sequence>MLYQTSNLYLKARDNHIVELCFSSKSSVNKLDLQTLQHLDEALDILHQHKTVKGLIITTDKDSFIVGADITQFLSLFTQPEEVLSYWLVYANSVFNKLEDLPFPTISALTGHVLGGGCECVLTTDFRVGDTTTNIGLPETKLGIIPGFGGTVRLPRLIGPDSAMEAITQARTYSAYEALKIGILDAVTTPEHLFTSALTTLNEAISHKLDWKKKRTVKLSPLALNHTEQLLSFTIANSLVTQKAGAHYPAPKTAVSVIQQAAQCHRPNALEIERNAFIKLTQTPQAHALIGIFLNDQSVKTKARRMCSAQITEPSHIGVVGAGIMGGGIAYQAASHNNTVQLKDINQEALNIGLAHSAKLLTTQWKRGKIDENRQADVLNKITASLSYDTFDNVDTVIEAVVENANIKSTVLKEIESHVSTDTIITSNTSTIPIEQLALSLNRPERFCGMHFFNPVHKMPLVEIIRGKQTNEATINQIVSLALQLNKSPIVVNDCPGFFVNRVLFPYLMAFRLLLKDGIDFVLIDKVMEQEFGWPMGPAWLLDIVGIDTAYHAQTVMNQGYPDRFKEIKDDVVALLFERQWLGNKTQQGFYCYSTDKKGHPIKQPNPELIELLSTQPHNKDHNEQMIIDRMMIPMINESVLCLEQNIISTAEEIDMALVYGLGFPPFRGGPCRYLETIGIDNYLRSTQPYQHLGPLYIPPNHLIQINKSGKTFYSHHYQSPLPEPLEKKDH</sequence>
<feature type="domain" description="3-hydroxyacyl-CoA dehydrogenase C-terminal" evidence="15">
    <location>
        <begin position="626"/>
        <end position="690"/>
    </location>
</feature>
<gene>
    <name evidence="17" type="primary">fadB</name>
    <name evidence="17" type="ORF">I1A42_10710</name>
</gene>
<evidence type="ECO:0000256" key="5">
    <source>
        <dbReference type="ARBA" id="ARBA00022832"/>
    </source>
</evidence>
<dbReference type="InterPro" id="IPR036291">
    <property type="entry name" value="NAD(P)-bd_dom_sf"/>
</dbReference>
<accession>A0ABS0GFK5</accession>
<evidence type="ECO:0000256" key="6">
    <source>
        <dbReference type="ARBA" id="ARBA00022963"/>
    </source>
</evidence>
<evidence type="ECO:0000256" key="13">
    <source>
        <dbReference type="ARBA" id="ARBA00049556"/>
    </source>
</evidence>
<evidence type="ECO:0000256" key="7">
    <source>
        <dbReference type="ARBA" id="ARBA00023002"/>
    </source>
</evidence>
<dbReference type="InterPro" id="IPR006108">
    <property type="entry name" value="3HC_DH_C"/>
</dbReference>
<dbReference type="Gene3D" id="3.40.50.720">
    <property type="entry name" value="NAD(P)-binding Rossmann-like Domain"/>
    <property type="match status" value="1"/>
</dbReference>
<dbReference type="EC" id="4.2.1.17" evidence="4"/>
<keyword evidence="9" id="KW-0443">Lipid metabolism</keyword>
<evidence type="ECO:0000256" key="10">
    <source>
        <dbReference type="ARBA" id="ARBA00023235"/>
    </source>
</evidence>
<dbReference type="NCBIfam" id="NF008727">
    <property type="entry name" value="PRK11730.1"/>
    <property type="match status" value="1"/>
</dbReference>
<keyword evidence="7" id="KW-0560">Oxidoreductase</keyword>